<reference evidence="2 3" key="1">
    <citation type="submission" date="2016-10" db="EMBL/GenBank/DDBJ databases">
        <title>Comparative genome analysis of multiple Pseudomonas spp. focuses on biocontrol and plant growth promoting traits.</title>
        <authorList>
            <person name="Tao X.-Y."/>
            <person name="Taylor C.G."/>
        </authorList>
    </citation>
    <scope>NUCLEOTIDE SEQUENCE [LARGE SCALE GENOMIC DNA]</scope>
    <source>
        <strain evidence="2 3">Wood3</strain>
    </source>
</reference>
<comment type="caution">
    <text evidence="2">The sequence shown here is derived from an EMBL/GenBank/DDBJ whole genome shotgun (WGS) entry which is preliminary data.</text>
</comment>
<accession>A0A423GG11</accession>
<name>A0A423GG11_9PSED</name>
<sequence>MGRVERSMSASMLAENGGREPARERGEAGDVEADGGAAFASRLAPLRSVSKTGTVLADGRVERLDFARLQFRNSP</sequence>
<protein>
    <submittedName>
        <fullName evidence="2">Uncharacterized protein</fullName>
    </submittedName>
</protein>
<gene>
    <name evidence="2" type="ORF">BK652_06235</name>
</gene>
<organism evidence="2 3">
    <name type="scientific">Pseudomonas brassicacearum</name>
    <dbReference type="NCBI Taxonomy" id="930166"/>
    <lineage>
        <taxon>Bacteria</taxon>
        <taxon>Pseudomonadati</taxon>
        <taxon>Pseudomonadota</taxon>
        <taxon>Gammaproteobacteria</taxon>
        <taxon>Pseudomonadales</taxon>
        <taxon>Pseudomonadaceae</taxon>
        <taxon>Pseudomonas</taxon>
    </lineage>
</organism>
<dbReference type="Proteomes" id="UP000284049">
    <property type="component" value="Unassembled WGS sequence"/>
</dbReference>
<dbReference type="AlphaFoldDB" id="A0A423GG11"/>
<proteinExistence type="predicted"/>
<evidence type="ECO:0000313" key="3">
    <source>
        <dbReference type="Proteomes" id="UP000284049"/>
    </source>
</evidence>
<evidence type="ECO:0000256" key="1">
    <source>
        <dbReference type="SAM" id="MobiDB-lite"/>
    </source>
</evidence>
<feature type="region of interest" description="Disordered" evidence="1">
    <location>
        <begin position="1"/>
        <end position="33"/>
    </location>
</feature>
<evidence type="ECO:0000313" key="2">
    <source>
        <dbReference type="EMBL" id="ROM86175.1"/>
    </source>
</evidence>
<feature type="compositionally biased region" description="Basic and acidic residues" evidence="1">
    <location>
        <begin position="17"/>
        <end position="28"/>
    </location>
</feature>
<dbReference type="EMBL" id="MOBC01000003">
    <property type="protein sequence ID" value="ROM86175.1"/>
    <property type="molecule type" value="Genomic_DNA"/>
</dbReference>